<accession>A0AAV8U426</accession>
<protein>
    <submittedName>
        <fullName evidence="1">Uncharacterized protein</fullName>
    </submittedName>
</protein>
<sequence>MALPITTSLSLPSLQGHSNPIYLCSPSVFSCRFYSRSLRVCALKTESDGSDLLRRPVVPSAKDVEENEENREEVDWEDQILEDTVPLLALLERFFIRASKYENGDRLSAEHQQTIVDRLLPYHPEYDKKIGCGIDYITVDHHPDFESSDGMIRKNYPLYADSFILRHFRRRRRNG</sequence>
<dbReference type="InterPro" id="IPR044673">
    <property type="entry name" value="DCL-like"/>
</dbReference>
<evidence type="ECO:0000313" key="2">
    <source>
        <dbReference type="Proteomes" id="UP001159364"/>
    </source>
</evidence>
<dbReference type="PANTHER" id="PTHR33415:SF15">
    <property type="entry name" value="PROTEIN DCL HOMOLOG, CHLOROPLASTIC"/>
    <property type="match status" value="1"/>
</dbReference>
<reference evidence="1 2" key="1">
    <citation type="submission" date="2021-09" db="EMBL/GenBank/DDBJ databases">
        <title>Genomic insights and catalytic innovation underlie evolution of tropane alkaloids biosynthesis.</title>
        <authorList>
            <person name="Wang Y.-J."/>
            <person name="Tian T."/>
            <person name="Huang J.-P."/>
            <person name="Huang S.-X."/>
        </authorList>
    </citation>
    <scope>NUCLEOTIDE SEQUENCE [LARGE SCALE GENOMIC DNA]</scope>
    <source>
        <strain evidence="1">KIB-2018</strain>
        <tissue evidence="1">Leaf</tissue>
    </source>
</reference>
<dbReference type="GO" id="GO:1901259">
    <property type="term" value="P:chloroplast rRNA processing"/>
    <property type="evidence" value="ECO:0007669"/>
    <property type="project" value="TreeGrafter"/>
</dbReference>
<dbReference type="PANTHER" id="PTHR33415">
    <property type="entry name" value="PROTEIN EMBRYO DEFECTIVE 514"/>
    <property type="match status" value="1"/>
</dbReference>
<proteinExistence type="predicted"/>
<keyword evidence="2" id="KW-1185">Reference proteome</keyword>
<comment type="caution">
    <text evidence="1">The sequence shown here is derived from an EMBL/GenBank/DDBJ whole genome shotgun (WGS) entry which is preliminary data.</text>
</comment>
<dbReference type="GO" id="GO:0009507">
    <property type="term" value="C:chloroplast"/>
    <property type="evidence" value="ECO:0007669"/>
    <property type="project" value="TreeGrafter"/>
</dbReference>
<dbReference type="AlphaFoldDB" id="A0AAV8U426"/>
<dbReference type="EMBL" id="JAIWQS010000002">
    <property type="protein sequence ID" value="KAJ8772874.1"/>
    <property type="molecule type" value="Genomic_DNA"/>
</dbReference>
<organism evidence="1 2">
    <name type="scientific">Erythroxylum novogranatense</name>
    <dbReference type="NCBI Taxonomy" id="1862640"/>
    <lineage>
        <taxon>Eukaryota</taxon>
        <taxon>Viridiplantae</taxon>
        <taxon>Streptophyta</taxon>
        <taxon>Embryophyta</taxon>
        <taxon>Tracheophyta</taxon>
        <taxon>Spermatophyta</taxon>
        <taxon>Magnoliopsida</taxon>
        <taxon>eudicotyledons</taxon>
        <taxon>Gunneridae</taxon>
        <taxon>Pentapetalae</taxon>
        <taxon>rosids</taxon>
        <taxon>fabids</taxon>
        <taxon>Malpighiales</taxon>
        <taxon>Erythroxylaceae</taxon>
        <taxon>Erythroxylum</taxon>
    </lineage>
</organism>
<dbReference type="GO" id="GO:0009658">
    <property type="term" value="P:chloroplast organization"/>
    <property type="evidence" value="ECO:0007669"/>
    <property type="project" value="TreeGrafter"/>
</dbReference>
<dbReference type="Pfam" id="PF11523">
    <property type="entry name" value="DUF3223"/>
    <property type="match status" value="1"/>
</dbReference>
<dbReference type="Gene3D" id="3.10.450.40">
    <property type="match status" value="1"/>
</dbReference>
<dbReference type="Proteomes" id="UP001159364">
    <property type="component" value="Linkage Group LG02"/>
</dbReference>
<evidence type="ECO:0000313" key="1">
    <source>
        <dbReference type="EMBL" id="KAJ8772874.1"/>
    </source>
</evidence>
<name>A0AAV8U426_9ROSI</name>
<gene>
    <name evidence="1" type="ORF">K2173_028051</name>
</gene>